<dbReference type="KEGG" id="sedi:EBB79_24560"/>
<dbReference type="AlphaFoldDB" id="A0A3T0NAS1"/>
<protein>
    <submittedName>
        <fullName evidence="2">Uncharacterized protein</fullName>
    </submittedName>
</protein>
<name>A0A3T0NAS1_9RHOB</name>
<dbReference type="Proteomes" id="UP000283063">
    <property type="component" value="Plasmid pW43D"/>
</dbReference>
<feature type="compositionally biased region" description="Basic residues" evidence="1">
    <location>
        <begin position="33"/>
        <end position="42"/>
    </location>
</feature>
<accession>A0A3T0NAS1</accession>
<dbReference type="EMBL" id="CP033223">
    <property type="protein sequence ID" value="AZV81055.1"/>
    <property type="molecule type" value="Genomic_DNA"/>
</dbReference>
<proteinExistence type="predicted"/>
<gene>
    <name evidence="2" type="ORF">EBB79_24560</name>
</gene>
<evidence type="ECO:0000256" key="1">
    <source>
        <dbReference type="SAM" id="MobiDB-lite"/>
    </source>
</evidence>
<evidence type="ECO:0000313" key="2">
    <source>
        <dbReference type="EMBL" id="AZV81055.1"/>
    </source>
</evidence>
<sequence>MSPNTFNTKISFEIEFKDLVQITEDLTESSKRTQIRQQRRKALSWSGSKHYPDRNPGKTVYYDPGQ</sequence>
<geneLocation type="plasmid" evidence="2 3">
    <name>pW43D</name>
</geneLocation>
<organism evidence="2 3">
    <name type="scientific">Parasedimentitalea marina</name>
    <dbReference type="NCBI Taxonomy" id="2483033"/>
    <lineage>
        <taxon>Bacteria</taxon>
        <taxon>Pseudomonadati</taxon>
        <taxon>Pseudomonadota</taxon>
        <taxon>Alphaproteobacteria</taxon>
        <taxon>Rhodobacterales</taxon>
        <taxon>Paracoccaceae</taxon>
        <taxon>Parasedimentitalea</taxon>
    </lineage>
</organism>
<feature type="region of interest" description="Disordered" evidence="1">
    <location>
        <begin position="28"/>
        <end position="66"/>
    </location>
</feature>
<keyword evidence="2" id="KW-0614">Plasmid</keyword>
<keyword evidence="3" id="KW-1185">Reference proteome</keyword>
<evidence type="ECO:0000313" key="3">
    <source>
        <dbReference type="Proteomes" id="UP000283063"/>
    </source>
</evidence>
<reference evidence="2 3" key="1">
    <citation type="submission" date="2018-10" db="EMBL/GenBank/DDBJ databases">
        <title>Parasedimentitalea marina sp. nov., a psychrophilic bacterium isolated from deep seawater of the New Britain Trench.</title>
        <authorList>
            <person name="Cao J."/>
        </authorList>
    </citation>
    <scope>NUCLEOTIDE SEQUENCE [LARGE SCALE GENOMIC DNA]</scope>
    <source>
        <strain evidence="2 3">W43</strain>
        <plasmid evidence="2 3">pW43D</plasmid>
    </source>
</reference>